<reference evidence="3" key="1">
    <citation type="submission" date="2019-03" db="EMBL/GenBank/DDBJ databases">
        <title>Long read genome sequence of the mycoparasitic Pythium oligandrum ATCC 38472 isolated from sugarbeet rhizosphere.</title>
        <authorList>
            <person name="Gaulin E."/>
        </authorList>
    </citation>
    <scope>NUCLEOTIDE SEQUENCE</scope>
    <source>
        <strain evidence="3">ATCC 38472_TT</strain>
    </source>
</reference>
<dbReference type="Pfam" id="PF00168">
    <property type="entry name" value="C2"/>
    <property type="match status" value="1"/>
</dbReference>
<dbReference type="InterPro" id="IPR000008">
    <property type="entry name" value="C2_dom"/>
</dbReference>
<feature type="transmembrane region" description="Helical" evidence="1">
    <location>
        <begin position="205"/>
        <end position="226"/>
    </location>
</feature>
<dbReference type="Proteomes" id="UP000794436">
    <property type="component" value="Unassembled WGS sequence"/>
</dbReference>
<gene>
    <name evidence="3" type="ORF">Poli38472_009680</name>
</gene>
<comment type="caution">
    <text evidence="3">The sequence shown here is derived from an EMBL/GenBank/DDBJ whole genome shotgun (WGS) entry which is preliminary data.</text>
</comment>
<keyword evidence="4" id="KW-1185">Reference proteome</keyword>
<keyword evidence="1" id="KW-0812">Transmembrane</keyword>
<dbReference type="OrthoDB" id="270970at2759"/>
<sequence length="312" mass="34022">MSKKLTTATPESVASKNGTLHVKVLQASGLPVNYDKRQDPVVLVQLEGSEPKVWGTTDPAFQGGASPEWSEEDNREIELFYDGSSHEDNALLTFEVYSDESGENMLGTGQLNVSRIAKNKTSEETEFTVRLKDSLGGSTSRGEILVRVWFGPPVRKAFRAAHRLLKLLDARDSVVAWIWSLGLNAAEPIAKHLHGPICYLKKNRYLGMAVGALFAALAAGLVGVFLTFALPTAAVAAFTFPLWIIPFLVTAFFTAPFWIPVVLLVGLFVAFVSAIFVGLGVTSRPVRRKGALFSSRVKHSDVGKRVVYEKTA</sequence>
<evidence type="ECO:0000313" key="4">
    <source>
        <dbReference type="Proteomes" id="UP000794436"/>
    </source>
</evidence>
<dbReference type="PROSITE" id="PS50004">
    <property type="entry name" value="C2"/>
    <property type="match status" value="1"/>
</dbReference>
<evidence type="ECO:0000256" key="1">
    <source>
        <dbReference type="SAM" id="Phobius"/>
    </source>
</evidence>
<protein>
    <recommendedName>
        <fullName evidence="2">C2 domain-containing protein</fullName>
    </recommendedName>
</protein>
<evidence type="ECO:0000259" key="2">
    <source>
        <dbReference type="PROSITE" id="PS50004"/>
    </source>
</evidence>
<accession>A0A8K1CHE7</accession>
<feature type="domain" description="C2" evidence="2">
    <location>
        <begin position="1"/>
        <end position="126"/>
    </location>
</feature>
<keyword evidence="1" id="KW-1133">Transmembrane helix</keyword>
<dbReference type="SUPFAM" id="SSF49562">
    <property type="entry name" value="C2 domain (Calcium/lipid-binding domain, CaLB)"/>
    <property type="match status" value="1"/>
</dbReference>
<name>A0A8K1CHE7_PYTOL</name>
<dbReference type="SMART" id="SM00239">
    <property type="entry name" value="C2"/>
    <property type="match status" value="1"/>
</dbReference>
<organism evidence="3 4">
    <name type="scientific">Pythium oligandrum</name>
    <name type="common">Mycoparasitic fungus</name>
    <dbReference type="NCBI Taxonomy" id="41045"/>
    <lineage>
        <taxon>Eukaryota</taxon>
        <taxon>Sar</taxon>
        <taxon>Stramenopiles</taxon>
        <taxon>Oomycota</taxon>
        <taxon>Peronosporomycetes</taxon>
        <taxon>Pythiales</taxon>
        <taxon>Pythiaceae</taxon>
        <taxon>Pythium</taxon>
    </lineage>
</organism>
<proteinExistence type="predicted"/>
<evidence type="ECO:0000313" key="3">
    <source>
        <dbReference type="EMBL" id="TMW62187.1"/>
    </source>
</evidence>
<feature type="transmembrane region" description="Helical" evidence="1">
    <location>
        <begin position="233"/>
        <end position="253"/>
    </location>
</feature>
<dbReference type="AlphaFoldDB" id="A0A8K1CHE7"/>
<dbReference type="Gene3D" id="2.60.40.150">
    <property type="entry name" value="C2 domain"/>
    <property type="match status" value="1"/>
</dbReference>
<keyword evidence="1" id="KW-0472">Membrane</keyword>
<dbReference type="EMBL" id="SPLM01000074">
    <property type="protein sequence ID" value="TMW62187.1"/>
    <property type="molecule type" value="Genomic_DNA"/>
</dbReference>
<feature type="transmembrane region" description="Helical" evidence="1">
    <location>
        <begin position="259"/>
        <end position="281"/>
    </location>
</feature>
<dbReference type="InterPro" id="IPR035892">
    <property type="entry name" value="C2_domain_sf"/>
</dbReference>